<dbReference type="OrthoDB" id="281037at2157"/>
<dbReference type="AlphaFoldDB" id="A0A1G9UEL7"/>
<comment type="similarity">
    <text evidence="1">Belongs to the universal stress protein A family.</text>
</comment>
<keyword evidence="4" id="KW-1185">Reference proteome</keyword>
<protein>
    <submittedName>
        <fullName evidence="3">Nucleotide-binding universal stress protein, UspA family</fullName>
    </submittedName>
</protein>
<dbReference type="CDD" id="cd00293">
    <property type="entry name" value="USP-like"/>
    <property type="match status" value="1"/>
</dbReference>
<dbReference type="Proteomes" id="UP000199370">
    <property type="component" value="Unassembled WGS sequence"/>
</dbReference>
<dbReference type="STRING" id="996166.SAMN05192554_10488"/>
<dbReference type="Pfam" id="PF00582">
    <property type="entry name" value="Usp"/>
    <property type="match status" value="1"/>
</dbReference>
<reference evidence="3 4" key="1">
    <citation type="submission" date="2016-10" db="EMBL/GenBank/DDBJ databases">
        <authorList>
            <person name="de Groot N.N."/>
        </authorList>
    </citation>
    <scope>NUCLEOTIDE SEQUENCE [LARGE SCALE GENOMIC DNA]</scope>
    <source>
        <strain evidence="4">EB21,IBRC-M 10013,KCTC 4048</strain>
    </source>
</reference>
<gene>
    <name evidence="3" type="ORF">SAMN05192554_10488</name>
</gene>
<name>A0A1G9UEL7_9EURY</name>
<proteinExistence type="inferred from homology"/>
<evidence type="ECO:0000313" key="3">
    <source>
        <dbReference type="EMBL" id="SDM58390.1"/>
    </source>
</evidence>
<dbReference type="PANTHER" id="PTHR46268:SF6">
    <property type="entry name" value="UNIVERSAL STRESS PROTEIN UP12"/>
    <property type="match status" value="1"/>
</dbReference>
<evidence type="ECO:0000259" key="2">
    <source>
        <dbReference type="Pfam" id="PF00582"/>
    </source>
</evidence>
<sequence>MYEVLLALDTAEERARSQAEAVVDLPDAPDSVRVTIFHVFRDNPEGASVTQLATVHAVRDVLDEAGIDYSLSESSGDPAPEILDEAADRDVDCICVSGRRRSPAGKALFGSTTQGIILDADRPVLVAPPQNK</sequence>
<dbReference type="InterPro" id="IPR006016">
    <property type="entry name" value="UspA"/>
</dbReference>
<feature type="domain" description="UspA" evidence="2">
    <location>
        <begin position="5"/>
        <end position="127"/>
    </location>
</feature>
<accession>A0A1G9UEL7</accession>
<dbReference type="RefSeq" id="WP_089731865.1">
    <property type="nucleotide sequence ID" value="NZ_FNIA01000004.1"/>
</dbReference>
<evidence type="ECO:0000256" key="1">
    <source>
        <dbReference type="ARBA" id="ARBA00008791"/>
    </source>
</evidence>
<evidence type="ECO:0000313" key="4">
    <source>
        <dbReference type="Proteomes" id="UP000199370"/>
    </source>
</evidence>
<organism evidence="3 4">
    <name type="scientific">Haloarchaeobius iranensis</name>
    <dbReference type="NCBI Taxonomy" id="996166"/>
    <lineage>
        <taxon>Archaea</taxon>
        <taxon>Methanobacteriati</taxon>
        <taxon>Methanobacteriota</taxon>
        <taxon>Stenosarchaea group</taxon>
        <taxon>Halobacteria</taxon>
        <taxon>Halobacteriales</taxon>
        <taxon>Halorubellaceae</taxon>
        <taxon>Haloarchaeobius</taxon>
    </lineage>
</organism>
<dbReference type="InterPro" id="IPR014729">
    <property type="entry name" value="Rossmann-like_a/b/a_fold"/>
</dbReference>
<dbReference type="SUPFAM" id="SSF52402">
    <property type="entry name" value="Adenine nucleotide alpha hydrolases-like"/>
    <property type="match status" value="1"/>
</dbReference>
<dbReference type="Gene3D" id="3.40.50.620">
    <property type="entry name" value="HUPs"/>
    <property type="match status" value="1"/>
</dbReference>
<dbReference type="PANTHER" id="PTHR46268">
    <property type="entry name" value="STRESS RESPONSE PROTEIN NHAX"/>
    <property type="match status" value="1"/>
</dbReference>
<dbReference type="EMBL" id="FNIA01000004">
    <property type="protein sequence ID" value="SDM58390.1"/>
    <property type="molecule type" value="Genomic_DNA"/>
</dbReference>